<comment type="caution">
    <text evidence="1">The sequence shown here is derived from an EMBL/GenBank/DDBJ whole genome shotgun (WGS) entry which is preliminary data.</text>
</comment>
<gene>
    <name evidence="1" type="ORF">KUCAC02_025630</name>
</gene>
<protein>
    <submittedName>
        <fullName evidence="1">Uncharacterized protein</fullName>
    </submittedName>
</protein>
<dbReference type="EMBL" id="CM043799">
    <property type="protein sequence ID" value="KAI4803985.1"/>
    <property type="molecule type" value="Genomic_DNA"/>
</dbReference>
<evidence type="ECO:0000313" key="2">
    <source>
        <dbReference type="Proteomes" id="UP001057452"/>
    </source>
</evidence>
<dbReference type="Proteomes" id="UP001057452">
    <property type="component" value="Chromosome 15"/>
</dbReference>
<proteinExistence type="predicted"/>
<keyword evidence="2" id="KW-1185">Reference proteome</keyword>
<name>A0ACB9VV54_CHAAC</name>
<feature type="non-terminal residue" evidence="1">
    <location>
        <position position="111"/>
    </location>
</feature>
<sequence length="111" mass="11890">ALPGPRSYFTVWPLQSQPYSPLSQSLPPLAPQPLQQCCPGHADGSAAASPLLSGQPRRRARDWRNKVGGMMPQGLYSRQPVEKKRGGVRGTHCPVTGPLPYPPNPPSSTPA</sequence>
<accession>A0ACB9VV54</accession>
<evidence type="ECO:0000313" key="1">
    <source>
        <dbReference type="EMBL" id="KAI4803985.1"/>
    </source>
</evidence>
<organism evidence="1 2">
    <name type="scientific">Chaenocephalus aceratus</name>
    <name type="common">Blackfin icefish</name>
    <name type="synonym">Chaenichthys aceratus</name>
    <dbReference type="NCBI Taxonomy" id="36190"/>
    <lineage>
        <taxon>Eukaryota</taxon>
        <taxon>Metazoa</taxon>
        <taxon>Chordata</taxon>
        <taxon>Craniata</taxon>
        <taxon>Vertebrata</taxon>
        <taxon>Euteleostomi</taxon>
        <taxon>Actinopterygii</taxon>
        <taxon>Neopterygii</taxon>
        <taxon>Teleostei</taxon>
        <taxon>Neoteleostei</taxon>
        <taxon>Acanthomorphata</taxon>
        <taxon>Eupercaria</taxon>
        <taxon>Perciformes</taxon>
        <taxon>Notothenioidei</taxon>
        <taxon>Channichthyidae</taxon>
        <taxon>Chaenocephalus</taxon>
    </lineage>
</organism>
<reference evidence="1" key="1">
    <citation type="submission" date="2022-05" db="EMBL/GenBank/DDBJ databases">
        <title>Chromosome-level genome of Chaenocephalus aceratus.</title>
        <authorList>
            <person name="Park H."/>
        </authorList>
    </citation>
    <scope>NUCLEOTIDE SEQUENCE</scope>
    <source>
        <strain evidence="1">KU_202001</strain>
    </source>
</reference>
<feature type="non-terminal residue" evidence="1">
    <location>
        <position position="1"/>
    </location>
</feature>